<feature type="domain" description="Large ribosomal subunit protein bL25 L25" evidence="7">
    <location>
        <begin position="8"/>
        <end position="95"/>
    </location>
</feature>
<dbReference type="SUPFAM" id="SSF50715">
    <property type="entry name" value="Ribosomal protein L25-like"/>
    <property type="match status" value="1"/>
</dbReference>
<comment type="similarity">
    <text evidence="5">Belongs to the bacterial ribosomal protein bL25 family. CTC subfamily.</text>
</comment>
<dbReference type="Pfam" id="PF14693">
    <property type="entry name" value="Ribosomal_TL5_C"/>
    <property type="match status" value="1"/>
</dbReference>
<dbReference type="Proteomes" id="UP000630142">
    <property type="component" value="Unassembled WGS sequence"/>
</dbReference>
<dbReference type="Pfam" id="PF01386">
    <property type="entry name" value="Ribosomal_L25p"/>
    <property type="match status" value="1"/>
</dbReference>
<comment type="function">
    <text evidence="5">This is one of the proteins that binds to the 5S RNA in the ribosome where it forms part of the central protuberance.</text>
</comment>
<dbReference type="Gene3D" id="2.40.240.10">
    <property type="entry name" value="Ribosomal Protein L25, Chain P"/>
    <property type="match status" value="1"/>
</dbReference>
<dbReference type="InterPro" id="IPR037121">
    <property type="entry name" value="Ribosomal_bL25_C"/>
</dbReference>
<dbReference type="PANTHER" id="PTHR33284:SF1">
    <property type="entry name" value="RIBOSOMAL PROTEIN L25_GLN-TRNA SYNTHETASE, ANTI-CODON-BINDING DOMAIN-CONTAINING PROTEIN"/>
    <property type="match status" value="1"/>
</dbReference>
<evidence type="ECO:0000256" key="3">
    <source>
        <dbReference type="ARBA" id="ARBA00022980"/>
    </source>
</evidence>
<evidence type="ECO:0000313" key="10">
    <source>
        <dbReference type="Proteomes" id="UP000630142"/>
    </source>
</evidence>
<dbReference type="HAMAP" id="MF_01334">
    <property type="entry name" value="Ribosomal_bL25_CTC"/>
    <property type="match status" value="1"/>
</dbReference>
<dbReference type="GO" id="GO:0008097">
    <property type="term" value="F:5S rRNA binding"/>
    <property type="evidence" value="ECO:0007669"/>
    <property type="project" value="InterPro"/>
</dbReference>
<dbReference type="NCBIfam" id="NF004612">
    <property type="entry name" value="PRK05943.1"/>
    <property type="match status" value="1"/>
</dbReference>
<dbReference type="InterPro" id="IPR001021">
    <property type="entry name" value="Ribosomal_bL25_long"/>
</dbReference>
<reference evidence="9" key="2">
    <citation type="submission" date="2020-09" db="EMBL/GenBank/DDBJ databases">
        <authorList>
            <person name="Sun Q."/>
            <person name="Kim S."/>
        </authorList>
    </citation>
    <scope>NUCLEOTIDE SEQUENCE</scope>
    <source>
        <strain evidence="9">KCTC 42249</strain>
    </source>
</reference>
<evidence type="ECO:0000259" key="7">
    <source>
        <dbReference type="Pfam" id="PF01386"/>
    </source>
</evidence>
<proteinExistence type="inferred from homology"/>
<evidence type="ECO:0000256" key="6">
    <source>
        <dbReference type="SAM" id="MobiDB-lite"/>
    </source>
</evidence>
<name>A0A8J3DQF9_9HYPH</name>
<protein>
    <recommendedName>
        <fullName evidence="5">Large ribosomal subunit protein bL25</fullName>
    </recommendedName>
    <alternativeName>
        <fullName evidence="5">General stress protein CTC</fullName>
    </alternativeName>
</protein>
<dbReference type="GO" id="GO:0006412">
    <property type="term" value="P:translation"/>
    <property type="evidence" value="ECO:0007669"/>
    <property type="project" value="UniProtKB-UniRule"/>
</dbReference>
<sequence length="234" mass="25465">MSHETYELKAEAREKVGKGSAREIRRNGKVPAVIYGEKQPPLAIALSYKDIFYKIHGGGFKTTVAIIDVNGQKIRVLPKDYQLDPVKDFPMHVDFLRVGEHSLVTVNVPVHFLNEDASPGIKRGGVLNIVRHDIELQVPADQIPDAIEIDLKGLKIGDIIHISSVKLPKNVELTITDRDFTVATIAAPAVLTEAEEAGVTEEELVEAKEAEAEAEAEAEGDETAAEGEEGAAKE</sequence>
<dbReference type="CDD" id="cd00495">
    <property type="entry name" value="Ribosomal_L25_TL5_CTC"/>
    <property type="match status" value="1"/>
</dbReference>
<keyword evidence="10" id="KW-1185">Reference proteome</keyword>
<dbReference type="NCBIfam" id="TIGR00731">
    <property type="entry name" value="bL25_bact_ctc"/>
    <property type="match status" value="1"/>
</dbReference>
<evidence type="ECO:0000256" key="2">
    <source>
        <dbReference type="ARBA" id="ARBA00022884"/>
    </source>
</evidence>
<feature type="domain" description="Large ribosomal subunit protein bL25 beta" evidence="8">
    <location>
        <begin position="104"/>
        <end position="188"/>
    </location>
</feature>
<dbReference type="NCBIfam" id="NF004128">
    <property type="entry name" value="PRK05618.1-2"/>
    <property type="match status" value="1"/>
</dbReference>
<accession>A0A8J3DQF9</accession>
<keyword evidence="2 5" id="KW-0694">RNA-binding</keyword>
<evidence type="ECO:0000256" key="4">
    <source>
        <dbReference type="ARBA" id="ARBA00023274"/>
    </source>
</evidence>
<dbReference type="GO" id="GO:0022625">
    <property type="term" value="C:cytosolic large ribosomal subunit"/>
    <property type="evidence" value="ECO:0007669"/>
    <property type="project" value="TreeGrafter"/>
</dbReference>
<keyword evidence="1 5" id="KW-0699">rRNA-binding</keyword>
<dbReference type="RefSeq" id="WP_189502849.1">
    <property type="nucleotide sequence ID" value="NZ_BMZQ01000001.1"/>
</dbReference>
<dbReference type="PANTHER" id="PTHR33284">
    <property type="entry name" value="RIBOSOMAL PROTEIN L25/GLN-TRNA SYNTHETASE, ANTI-CODON-BINDING DOMAIN-CONTAINING PROTEIN"/>
    <property type="match status" value="1"/>
</dbReference>
<dbReference type="EMBL" id="BMZQ01000001">
    <property type="protein sequence ID" value="GHD11779.1"/>
    <property type="molecule type" value="Genomic_DNA"/>
</dbReference>
<comment type="caution">
    <text evidence="9">The sequence shown here is derived from an EMBL/GenBank/DDBJ whole genome shotgun (WGS) entry which is preliminary data.</text>
</comment>
<dbReference type="InterPro" id="IPR020930">
    <property type="entry name" value="Ribosomal_uL5_bac-type"/>
</dbReference>
<dbReference type="GO" id="GO:0003735">
    <property type="term" value="F:structural constituent of ribosome"/>
    <property type="evidence" value="ECO:0007669"/>
    <property type="project" value="InterPro"/>
</dbReference>
<dbReference type="InterPro" id="IPR020056">
    <property type="entry name" value="Rbsml_bL25/Gln-tRNA_synth_N"/>
</dbReference>
<dbReference type="Gene3D" id="2.170.120.20">
    <property type="entry name" value="Ribosomal protein L25, beta domain"/>
    <property type="match status" value="1"/>
</dbReference>
<dbReference type="AlphaFoldDB" id="A0A8J3DQF9"/>
<evidence type="ECO:0000256" key="1">
    <source>
        <dbReference type="ARBA" id="ARBA00022730"/>
    </source>
</evidence>
<feature type="compositionally biased region" description="Acidic residues" evidence="6">
    <location>
        <begin position="212"/>
        <end position="234"/>
    </location>
</feature>
<dbReference type="InterPro" id="IPR029751">
    <property type="entry name" value="Ribosomal_L25_dom"/>
</dbReference>
<feature type="region of interest" description="Disordered" evidence="6">
    <location>
        <begin position="196"/>
        <end position="234"/>
    </location>
</feature>
<evidence type="ECO:0000259" key="8">
    <source>
        <dbReference type="Pfam" id="PF14693"/>
    </source>
</evidence>
<organism evidence="9 10">
    <name type="scientific">Tianweitania populi</name>
    <dbReference type="NCBI Taxonomy" id="1607949"/>
    <lineage>
        <taxon>Bacteria</taxon>
        <taxon>Pseudomonadati</taxon>
        <taxon>Pseudomonadota</taxon>
        <taxon>Alphaproteobacteria</taxon>
        <taxon>Hyphomicrobiales</taxon>
        <taxon>Phyllobacteriaceae</taxon>
        <taxon>Tianweitania</taxon>
    </lineage>
</organism>
<evidence type="ECO:0000256" key="5">
    <source>
        <dbReference type="HAMAP-Rule" id="MF_01334"/>
    </source>
</evidence>
<keyword evidence="3 5" id="KW-0689">Ribosomal protein</keyword>
<evidence type="ECO:0000313" key="9">
    <source>
        <dbReference type="EMBL" id="GHD11779.1"/>
    </source>
</evidence>
<dbReference type="InterPro" id="IPR020057">
    <property type="entry name" value="Ribosomal_bL25_b-dom"/>
</dbReference>
<keyword evidence="4 5" id="KW-0687">Ribonucleoprotein</keyword>
<dbReference type="InterPro" id="IPR011035">
    <property type="entry name" value="Ribosomal_bL25/Gln-tRNA_synth"/>
</dbReference>
<reference evidence="9" key="1">
    <citation type="journal article" date="2014" name="Int. J. Syst. Evol. Microbiol.">
        <title>Complete genome sequence of Corynebacterium casei LMG S-19264T (=DSM 44701T), isolated from a smear-ripened cheese.</title>
        <authorList>
            <consortium name="US DOE Joint Genome Institute (JGI-PGF)"/>
            <person name="Walter F."/>
            <person name="Albersmeier A."/>
            <person name="Kalinowski J."/>
            <person name="Ruckert C."/>
        </authorList>
    </citation>
    <scope>NUCLEOTIDE SEQUENCE</scope>
    <source>
        <strain evidence="9">KCTC 42249</strain>
    </source>
</reference>
<comment type="subunit">
    <text evidence="5">Part of the 50S ribosomal subunit; part of the 5S rRNA/L5/L18/L25 subcomplex. Contacts the 5S rRNA. Binds to the 5S rRNA independently of L5 and L18.</text>
</comment>
<gene>
    <name evidence="5 9" type="primary">rplY</name>
    <name evidence="5" type="synonym">ctc</name>
    <name evidence="9" type="ORF">GCM10016234_15310</name>
</gene>